<gene>
    <name evidence="1" type="ORF">BASA50_006170</name>
</gene>
<keyword evidence="2" id="KW-1185">Reference proteome</keyword>
<dbReference type="EMBL" id="JAFCIX010000322">
    <property type="protein sequence ID" value="KAH6595006.1"/>
    <property type="molecule type" value="Genomic_DNA"/>
</dbReference>
<evidence type="ECO:0000313" key="2">
    <source>
        <dbReference type="Proteomes" id="UP001648503"/>
    </source>
</evidence>
<comment type="caution">
    <text evidence="1">The sequence shown here is derived from an EMBL/GenBank/DDBJ whole genome shotgun (WGS) entry which is preliminary data.</text>
</comment>
<organism evidence="1 2">
    <name type="scientific">Batrachochytrium salamandrivorans</name>
    <dbReference type="NCBI Taxonomy" id="1357716"/>
    <lineage>
        <taxon>Eukaryota</taxon>
        <taxon>Fungi</taxon>
        <taxon>Fungi incertae sedis</taxon>
        <taxon>Chytridiomycota</taxon>
        <taxon>Chytridiomycota incertae sedis</taxon>
        <taxon>Chytridiomycetes</taxon>
        <taxon>Rhizophydiales</taxon>
        <taxon>Rhizophydiales incertae sedis</taxon>
        <taxon>Batrachochytrium</taxon>
    </lineage>
</organism>
<sequence>MSMSISHVVAMLGESGVASASQASATTAVISALARRSQVQDEETSLKGSICDPDDFDGVNLFENLDSDPLFGKVPKCVVSNYHMRPTQALATAFKKTVYYILEDQPRLFDIDQHYNLRA</sequence>
<accession>A0ABQ8FDL6</accession>
<dbReference type="Proteomes" id="UP001648503">
    <property type="component" value="Unassembled WGS sequence"/>
</dbReference>
<proteinExistence type="predicted"/>
<evidence type="ECO:0000313" key="1">
    <source>
        <dbReference type="EMBL" id="KAH6595006.1"/>
    </source>
</evidence>
<name>A0ABQ8FDL6_9FUNG</name>
<reference evidence="1 2" key="1">
    <citation type="submission" date="2021-02" db="EMBL/GenBank/DDBJ databases">
        <title>Variation within the Batrachochytrium salamandrivorans European outbreak.</title>
        <authorList>
            <person name="Kelly M."/>
            <person name="Pasmans F."/>
            <person name="Shea T.P."/>
            <person name="Munoz J.F."/>
            <person name="Carranza S."/>
            <person name="Cuomo C.A."/>
            <person name="Martel A."/>
        </authorList>
    </citation>
    <scope>NUCLEOTIDE SEQUENCE [LARGE SCALE GENOMIC DNA]</scope>
    <source>
        <strain evidence="1 2">AMFP18/2</strain>
    </source>
</reference>
<protein>
    <submittedName>
        <fullName evidence="1">Uncharacterized protein</fullName>
    </submittedName>
</protein>